<feature type="transmembrane region" description="Helical" evidence="1">
    <location>
        <begin position="34"/>
        <end position="54"/>
    </location>
</feature>
<gene>
    <name evidence="2" type="ORF">HZZ13_33970</name>
</gene>
<accession>A0ABS0Q0X9</accession>
<protein>
    <recommendedName>
        <fullName evidence="4">DUF4231 domain-containing protein</fullName>
    </recommendedName>
</protein>
<dbReference type="RefSeq" id="WP_197963807.1">
    <property type="nucleotide sequence ID" value="NZ_JACCHP010000035.1"/>
</dbReference>
<keyword evidence="1" id="KW-0812">Transmembrane</keyword>
<evidence type="ECO:0000256" key="1">
    <source>
        <dbReference type="SAM" id="Phobius"/>
    </source>
</evidence>
<keyword evidence="1" id="KW-1133">Transmembrane helix</keyword>
<keyword evidence="1" id="KW-0472">Membrane</keyword>
<evidence type="ECO:0000313" key="2">
    <source>
        <dbReference type="EMBL" id="MBH5402767.1"/>
    </source>
</evidence>
<evidence type="ECO:0000313" key="3">
    <source>
        <dbReference type="Proteomes" id="UP000807370"/>
    </source>
</evidence>
<name>A0ABS0Q0X9_9BRAD</name>
<dbReference type="EMBL" id="JACCHP010000035">
    <property type="protein sequence ID" value="MBH5402767.1"/>
    <property type="molecule type" value="Genomic_DNA"/>
</dbReference>
<evidence type="ECO:0008006" key="4">
    <source>
        <dbReference type="Google" id="ProtNLM"/>
    </source>
</evidence>
<sequence>MSISDTSEARSSLIADLASQLAFQKRWRVLSMSAYVITTVGTLLCSAGATYFAASGASSIAAVLAAVATVLVGTEKSLLFREKWKFHLLMYTKLNVFRTKVLLGRIAQEQAFDEYGTLLMMYASELPMAAREQT</sequence>
<feature type="transmembrane region" description="Helical" evidence="1">
    <location>
        <begin position="60"/>
        <end position="80"/>
    </location>
</feature>
<comment type="caution">
    <text evidence="2">The sequence shown here is derived from an EMBL/GenBank/DDBJ whole genome shotgun (WGS) entry which is preliminary data.</text>
</comment>
<organism evidence="2 3">
    <name type="scientific">Bradyrhizobium agreste</name>
    <dbReference type="NCBI Taxonomy" id="2751811"/>
    <lineage>
        <taxon>Bacteria</taxon>
        <taxon>Pseudomonadati</taxon>
        <taxon>Pseudomonadota</taxon>
        <taxon>Alphaproteobacteria</taxon>
        <taxon>Hyphomicrobiales</taxon>
        <taxon>Nitrobacteraceae</taxon>
        <taxon>Bradyrhizobium</taxon>
    </lineage>
</organism>
<reference evidence="2 3" key="1">
    <citation type="submission" date="2020-07" db="EMBL/GenBank/DDBJ databases">
        <title>Bradyrhizobium diversity isolated from nodules of indigenous legumes of Western Australia.</title>
        <authorList>
            <person name="Klepa M.S."/>
        </authorList>
    </citation>
    <scope>NUCLEOTIDE SEQUENCE [LARGE SCALE GENOMIC DNA]</scope>
    <source>
        <strain evidence="2 3">CNPSo 4010</strain>
    </source>
</reference>
<keyword evidence="3" id="KW-1185">Reference proteome</keyword>
<proteinExistence type="predicted"/>
<dbReference type="Proteomes" id="UP000807370">
    <property type="component" value="Unassembled WGS sequence"/>
</dbReference>